<protein>
    <submittedName>
        <fullName evidence="1">Uncharacterized protein</fullName>
    </submittedName>
</protein>
<comment type="caution">
    <text evidence="1">The sequence shown here is derived from an EMBL/GenBank/DDBJ whole genome shotgun (WGS) entry which is preliminary data.</text>
</comment>
<name>A0ABP8SPA1_9ACTN</name>
<sequence length="66" mass="7263">MAPKGFRAGDVISVKMYSKMCAAAQDSFTGSYEPWGSGWVRPSGIGHRYPCFDSLPLYTLAARGEW</sequence>
<dbReference type="EMBL" id="BAABGU010000018">
    <property type="protein sequence ID" value="GAA4572243.1"/>
    <property type="molecule type" value="Genomic_DNA"/>
</dbReference>
<organism evidence="1 2">
    <name type="scientific">Micromonospora coerulea</name>
    <dbReference type="NCBI Taxonomy" id="47856"/>
    <lineage>
        <taxon>Bacteria</taxon>
        <taxon>Bacillati</taxon>
        <taxon>Actinomycetota</taxon>
        <taxon>Actinomycetes</taxon>
        <taxon>Micromonosporales</taxon>
        <taxon>Micromonosporaceae</taxon>
        <taxon>Micromonospora</taxon>
    </lineage>
</organism>
<proteinExistence type="predicted"/>
<evidence type="ECO:0000313" key="1">
    <source>
        <dbReference type="EMBL" id="GAA4572243.1"/>
    </source>
</evidence>
<gene>
    <name evidence="1" type="ORF">GCM10023176_34750</name>
</gene>
<keyword evidence="2" id="KW-1185">Reference proteome</keyword>
<evidence type="ECO:0000313" key="2">
    <source>
        <dbReference type="Proteomes" id="UP001500307"/>
    </source>
</evidence>
<accession>A0ABP8SPA1</accession>
<dbReference type="Proteomes" id="UP001500307">
    <property type="component" value="Unassembled WGS sequence"/>
</dbReference>
<reference evidence="2" key="1">
    <citation type="journal article" date="2019" name="Int. J. Syst. Evol. Microbiol.">
        <title>The Global Catalogue of Microorganisms (GCM) 10K type strain sequencing project: providing services to taxonomists for standard genome sequencing and annotation.</title>
        <authorList>
            <consortium name="The Broad Institute Genomics Platform"/>
            <consortium name="The Broad Institute Genome Sequencing Center for Infectious Disease"/>
            <person name="Wu L."/>
            <person name="Ma J."/>
        </authorList>
    </citation>
    <scope>NUCLEOTIDE SEQUENCE [LARGE SCALE GENOMIC DNA]</scope>
    <source>
        <strain evidence="2">JCM 3175</strain>
    </source>
</reference>